<proteinExistence type="predicted"/>
<dbReference type="Proteomes" id="UP001337681">
    <property type="component" value="Unassembled WGS sequence"/>
</dbReference>
<evidence type="ECO:0000313" key="2">
    <source>
        <dbReference type="Proteomes" id="UP001337681"/>
    </source>
</evidence>
<gene>
    <name evidence="1" type="ORF">VRU49_08565</name>
</gene>
<dbReference type="EMBL" id="JAZDQU010000002">
    <property type="protein sequence ID" value="MEE1885465.1"/>
    <property type="molecule type" value="Genomic_DNA"/>
</dbReference>
<reference evidence="1 2" key="1">
    <citation type="submission" date="2024-01" db="EMBL/GenBank/DDBJ databases">
        <title>Pedobacter sp. nov., isolated from oil-contaminated soil.</title>
        <authorList>
            <person name="Le N.T.T."/>
        </authorList>
    </citation>
    <scope>NUCLEOTIDE SEQUENCE [LARGE SCALE GENOMIC DNA]</scope>
    <source>
        <strain evidence="1 2">VNH31</strain>
    </source>
</reference>
<comment type="caution">
    <text evidence="1">The sequence shown here is derived from an EMBL/GenBank/DDBJ whole genome shotgun (WGS) entry which is preliminary data.</text>
</comment>
<protein>
    <recommendedName>
        <fullName evidence="3">DUF3352 domain-containing protein</fullName>
    </recommendedName>
</protein>
<organism evidence="1 2">
    <name type="scientific">Pedobacter flavus</name>
    <dbReference type="NCBI Taxonomy" id="3113906"/>
    <lineage>
        <taxon>Bacteria</taxon>
        <taxon>Pseudomonadati</taxon>
        <taxon>Bacteroidota</taxon>
        <taxon>Sphingobacteriia</taxon>
        <taxon>Sphingobacteriales</taxon>
        <taxon>Sphingobacteriaceae</taxon>
        <taxon>Pedobacter</taxon>
    </lineage>
</organism>
<evidence type="ECO:0000313" key="1">
    <source>
        <dbReference type="EMBL" id="MEE1885465.1"/>
    </source>
</evidence>
<sequence length="534" mass="61949">MKKLIILLTILFLGTIFTAYFYFSRINKVNSGVARALNIATHNTAFLFQFTADEKFMELMSEQSIISELIGPEKSKELLDLKNSLLQNKKATEILNNKKFFVSKVISNNSNNILITTQLSDKKEADEFINHLTTDKKLQKVKNNLYLYETSDSIKYYGTLIEDVFLLSVNKAIIAEKLDIDLTAPNLFKEYIEKRQEISKPKLISIYVNFGLVDKYLANFLKGKLDGELAFLNKSKAFADLNYTYSKDKFQLFGSTQPDPRNTYISFFSKYKPIPITINNVLPYNTASYKFFGVDNVAKFQADLDIYFKEQKAFDKVDEVLKKLMSNYNLDFKKIVAEQFKHEMISFQLGTGERLGAISFKDGDKLNQFFTDLSEQVDGEINIFKEDNIPYTLFGDAFKRFTRPYFVIKDNNLIFTPNLSTLKNYLNDFNAGKVLTQNTDYSKFRNEFPHEANIVFFYNLQVGKPIIQRDLKPEFYRAFNQKITWGNYLYWTYQMSGDNGIFNTNFLLNKKAPTIENQPLTKDELDSLKAEIKL</sequence>
<keyword evidence="2" id="KW-1185">Reference proteome</keyword>
<name>A0ABU7H2G4_9SPHI</name>
<accession>A0ABU7H2G4</accession>
<evidence type="ECO:0008006" key="3">
    <source>
        <dbReference type="Google" id="ProtNLM"/>
    </source>
</evidence>
<dbReference type="RefSeq" id="WP_330146362.1">
    <property type="nucleotide sequence ID" value="NZ_JAZDQU010000002.1"/>
</dbReference>